<evidence type="ECO:0000256" key="3">
    <source>
        <dbReference type="ARBA" id="ARBA00008040"/>
    </source>
</evidence>
<feature type="domain" description="FAD-dependent oxidoreductase 2 FAD-binding" evidence="19">
    <location>
        <begin position="26"/>
        <end position="419"/>
    </location>
</feature>
<feature type="binding site" evidence="15">
    <location>
        <position position="258"/>
    </location>
    <ligand>
        <name>substrate</name>
    </ligand>
</feature>
<organism evidence="21 22">
    <name type="scientific">Thiomicrospira aerophila AL3</name>
    <dbReference type="NCBI Taxonomy" id="717772"/>
    <lineage>
        <taxon>Bacteria</taxon>
        <taxon>Pseudomonadati</taxon>
        <taxon>Pseudomonadota</taxon>
        <taxon>Gammaproteobacteria</taxon>
        <taxon>Thiotrichales</taxon>
        <taxon>Piscirickettsiaceae</taxon>
        <taxon>Thiomicrospira</taxon>
    </lineage>
</organism>
<keyword evidence="18" id="KW-0997">Cell inner membrane</keyword>
<comment type="catalytic activity">
    <reaction evidence="12 18">
        <text>a quinone + succinate = fumarate + a quinol</text>
        <dbReference type="Rhea" id="RHEA:40523"/>
        <dbReference type="ChEBI" id="CHEBI:24646"/>
        <dbReference type="ChEBI" id="CHEBI:29806"/>
        <dbReference type="ChEBI" id="CHEBI:30031"/>
        <dbReference type="ChEBI" id="CHEBI:132124"/>
        <dbReference type="EC" id="1.3.5.1"/>
    </reaction>
</comment>
<dbReference type="OrthoDB" id="9806724at2"/>
<dbReference type="InterPro" id="IPR003952">
    <property type="entry name" value="FRD_SDH_FAD_BS"/>
</dbReference>
<dbReference type="FunFam" id="3.90.700.10:FF:000001">
    <property type="entry name" value="Mitochondrial succinate dehydrogenase flavoprotein subunit"/>
    <property type="match status" value="1"/>
</dbReference>
<dbReference type="InterPro" id="IPR037099">
    <property type="entry name" value="Fum_R/Succ_DH_flav-like_C_sf"/>
</dbReference>
<comment type="similarity">
    <text evidence="3 18">Belongs to the FAD-dependent oxidoreductase 2 family. FRD/SDH subfamily.</text>
</comment>
<evidence type="ECO:0000256" key="2">
    <source>
        <dbReference type="ARBA" id="ARBA00004894"/>
    </source>
</evidence>
<feature type="binding site" evidence="16">
    <location>
        <begin position="418"/>
        <end position="419"/>
    </location>
    <ligand>
        <name>FAD</name>
        <dbReference type="ChEBI" id="CHEBI:57692"/>
    </ligand>
</feature>
<dbReference type="GO" id="GO:0022900">
    <property type="term" value="P:electron transport chain"/>
    <property type="evidence" value="ECO:0007669"/>
    <property type="project" value="UniProtKB-UniRule"/>
</dbReference>
<dbReference type="Pfam" id="PF00890">
    <property type="entry name" value="FAD_binding_2"/>
    <property type="match status" value="1"/>
</dbReference>
<keyword evidence="10 18" id="KW-0560">Oxidoreductase</keyword>
<keyword evidence="8 16" id="KW-0274">FAD</keyword>
<dbReference type="PANTHER" id="PTHR11632:SF51">
    <property type="entry name" value="SUCCINATE DEHYDROGENASE [UBIQUINONE] FLAVOPROTEIN SUBUNIT, MITOCHONDRIAL"/>
    <property type="match status" value="1"/>
</dbReference>
<dbReference type="eggNOG" id="COG1053">
    <property type="taxonomic scope" value="Bacteria"/>
</dbReference>
<comment type="cofactor">
    <cofactor evidence="16">
        <name>FAD</name>
        <dbReference type="ChEBI" id="CHEBI:57692"/>
    </cofactor>
    <text evidence="16">Flavinylated by SdhE, about 5% flavinylation occurs in the absence of SdhE.</text>
</comment>
<evidence type="ECO:0000256" key="14">
    <source>
        <dbReference type="PIRSR" id="PIRSR000171-1"/>
    </source>
</evidence>
<evidence type="ECO:0000313" key="21">
    <source>
        <dbReference type="EMBL" id="AHF01149.1"/>
    </source>
</evidence>
<dbReference type="InterPro" id="IPR030664">
    <property type="entry name" value="SdhA/FrdA/AprA"/>
</dbReference>
<dbReference type="InterPro" id="IPR036188">
    <property type="entry name" value="FAD/NAD-bd_sf"/>
</dbReference>
<keyword evidence="18" id="KW-1003">Cell membrane</keyword>
<evidence type="ECO:0000256" key="1">
    <source>
        <dbReference type="ARBA" id="ARBA00004515"/>
    </source>
</evidence>
<evidence type="ECO:0000313" key="22">
    <source>
        <dbReference type="Proteomes" id="UP000005380"/>
    </source>
</evidence>
<dbReference type="GO" id="GO:0050660">
    <property type="term" value="F:flavin adenine dinucleotide binding"/>
    <property type="evidence" value="ECO:0007669"/>
    <property type="project" value="UniProtKB-UniRule"/>
</dbReference>
<dbReference type="Gene3D" id="3.90.700.10">
    <property type="entry name" value="Succinate dehydrogenase/fumarate reductase flavoprotein, catalytic domain"/>
    <property type="match status" value="1"/>
</dbReference>
<keyword evidence="7 16" id="KW-0285">Flavoprotein</keyword>
<evidence type="ECO:0000256" key="6">
    <source>
        <dbReference type="ARBA" id="ARBA00022448"/>
    </source>
</evidence>
<sequence>MTDQTNTGHNTPAYQTNPSLTTHQFDVLIVGAGGAGLRAALELQRAGKQVALVSKVYPTRSHTVAAQGGINAALGNISEDNWHWHMFDTVKGSDYLGDQDAIEFMCQQAPRIVRELEHFGVPFSRLDDGKIYQRPFGGQSQHFGQSQATRTCAVADRTGHAILHTLYQQNLAAGTQIFSEFFSLDLLIEGQQVTGLVALEIATGQWHQFHASAVLLATGGAGQIYRTNTNASINTGDGLAMVLRAGLPLMDMEFWQFHPTGVAGRGMLISEAARGEGGLLRNSLGEAFMVNYAPKVKDLASRDVVSRAIATEIHQGRGCGPNKDYIELDLTYLDAELIKQKLPGIRDISLTFTGIDPIEQPIPIHPSCHYMMGGIPTNIHGQVMTQTNGESHPVAGLYAIGECACVSVHGANRLGGNSLLDIVVFGKAAADHILSRPAETPATQTTTPKAINPDLLKRMTAFKANRQDDPPHDANNTDSVVTFKRDLQQIMQRHCGVFRDQATLAAAKPKLQQLAQRLTTLRVQDPAQGFNLERIQAFECENLLAVAWATLESALARTESRGAHARDDYPERDDQAWLVHLLFFMQPQISLQQKPVQMQPQTVAPFPPIKRVY</sequence>
<evidence type="ECO:0000256" key="11">
    <source>
        <dbReference type="ARBA" id="ARBA00023136"/>
    </source>
</evidence>
<gene>
    <name evidence="21" type="primary">sdhA</name>
    <name evidence="21" type="ORF">THIAE_04525</name>
</gene>
<keyword evidence="22" id="KW-1185">Reference proteome</keyword>
<reference evidence="21 22" key="1">
    <citation type="submission" date="2013-12" db="EMBL/GenBank/DDBJ databases">
        <authorList>
            <consortium name="DOE Joint Genome Institute"/>
            <person name="Kappler U."/>
            <person name="Huntemann M."/>
            <person name="Han J."/>
            <person name="Chen A."/>
            <person name="Kyrpides N."/>
            <person name="Mavromatis K."/>
            <person name="Markowitz V."/>
            <person name="Palaniappan K."/>
            <person name="Ivanova N."/>
            <person name="Schaumberg A."/>
            <person name="Pati A."/>
            <person name="Liolios K."/>
            <person name="Nordberg H.P."/>
            <person name="Cantor M.N."/>
            <person name="Hua S.X."/>
            <person name="Woyke T."/>
        </authorList>
    </citation>
    <scope>NUCLEOTIDE SEQUENCE [LARGE SCALE GENOMIC DNA]</scope>
    <source>
        <strain evidence="22">AL2</strain>
    </source>
</reference>
<dbReference type="FunCoup" id="W0DVY7">
    <property type="interactions" value="401"/>
</dbReference>
<evidence type="ECO:0000256" key="7">
    <source>
        <dbReference type="ARBA" id="ARBA00022630"/>
    </source>
</evidence>
<dbReference type="KEGG" id="tao:THIAE_04525"/>
<evidence type="ECO:0000256" key="12">
    <source>
        <dbReference type="ARBA" id="ARBA00049220"/>
    </source>
</evidence>
<dbReference type="GO" id="GO:0009061">
    <property type="term" value="P:anaerobic respiration"/>
    <property type="evidence" value="ECO:0007669"/>
    <property type="project" value="TreeGrafter"/>
</dbReference>
<dbReference type="SUPFAM" id="SSF51905">
    <property type="entry name" value="FAD/NAD(P)-binding domain"/>
    <property type="match status" value="1"/>
</dbReference>
<dbReference type="Gene3D" id="3.50.50.60">
    <property type="entry name" value="FAD/NAD(P)-binding domain"/>
    <property type="match status" value="1"/>
</dbReference>
<feature type="binding site" evidence="15">
    <location>
        <position position="270"/>
    </location>
    <ligand>
        <name>substrate</name>
    </ligand>
</feature>
<name>W0DVY7_9GAMM</name>
<dbReference type="InterPro" id="IPR015939">
    <property type="entry name" value="Fum_Rdtase/Succ_DH_flav-like_C"/>
</dbReference>
<dbReference type="PRINTS" id="PR00411">
    <property type="entry name" value="PNDRDTASEI"/>
</dbReference>
<evidence type="ECO:0000256" key="9">
    <source>
        <dbReference type="ARBA" id="ARBA00022982"/>
    </source>
</evidence>
<comment type="subcellular location">
    <subcellularLocation>
        <location evidence="1 18">Cell inner membrane</location>
        <topology evidence="1 18">Peripheral membrane protein</topology>
        <orientation evidence="1 18">Cytoplasmic side</orientation>
    </subcellularLocation>
</comment>
<evidence type="ECO:0000256" key="17">
    <source>
        <dbReference type="PIRSR" id="PIRSR611281-4"/>
    </source>
</evidence>
<dbReference type="RefSeq" id="WP_006459047.1">
    <property type="nucleotide sequence ID" value="NZ_CP007030.1"/>
</dbReference>
<dbReference type="Gene3D" id="4.10.80.40">
    <property type="entry name" value="succinate dehydrogenase protein domain"/>
    <property type="match status" value="1"/>
</dbReference>
<feature type="domain" description="Fumarate reductase/succinate dehydrogenase flavoprotein-like C-terminal" evidence="20">
    <location>
        <begin position="485"/>
        <end position="613"/>
    </location>
</feature>
<dbReference type="Proteomes" id="UP000005380">
    <property type="component" value="Chromosome"/>
</dbReference>
<dbReference type="HOGENOM" id="CLU_014312_6_1_6"/>
<dbReference type="PANTHER" id="PTHR11632">
    <property type="entry name" value="SUCCINATE DEHYDROGENASE 2 FLAVOPROTEIN SUBUNIT"/>
    <property type="match status" value="1"/>
</dbReference>
<dbReference type="GO" id="GO:0008177">
    <property type="term" value="F:succinate dehydrogenase (quinone) activity"/>
    <property type="evidence" value="ECO:0007669"/>
    <property type="project" value="UniProtKB-EC"/>
</dbReference>
<feature type="binding site" evidence="16">
    <location>
        <position position="402"/>
    </location>
    <ligand>
        <name>FAD</name>
        <dbReference type="ChEBI" id="CHEBI:57692"/>
    </ligand>
</feature>
<dbReference type="InterPro" id="IPR014006">
    <property type="entry name" value="Succ_Dhase_FrdA_Gneg"/>
</dbReference>
<evidence type="ECO:0000256" key="4">
    <source>
        <dbReference type="ARBA" id="ARBA00012792"/>
    </source>
</evidence>
<dbReference type="EC" id="1.3.5.1" evidence="4 18"/>
<dbReference type="PROSITE" id="PS00504">
    <property type="entry name" value="FRD_SDH_FAD_BINDING"/>
    <property type="match status" value="1"/>
</dbReference>
<feature type="binding site" evidence="15">
    <location>
        <position position="413"/>
    </location>
    <ligand>
        <name>substrate</name>
    </ligand>
</feature>
<dbReference type="Pfam" id="PF02910">
    <property type="entry name" value="Succ_DH_flav_C"/>
    <property type="match status" value="1"/>
</dbReference>
<dbReference type="AlphaFoldDB" id="W0DVY7"/>
<dbReference type="NCBIfam" id="TIGR01816">
    <property type="entry name" value="sdhA_forward"/>
    <property type="match status" value="1"/>
</dbReference>
<dbReference type="UniPathway" id="UPA00223">
    <property type="reaction ID" value="UER01005"/>
</dbReference>
<evidence type="ECO:0000256" key="10">
    <source>
        <dbReference type="ARBA" id="ARBA00023002"/>
    </source>
</evidence>
<dbReference type="STRING" id="717772.THIAE_04525"/>
<comment type="pathway">
    <text evidence="2 18">Carbohydrate metabolism; tricarboxylic acid cycle; fumarate from succinate (bacterial route): step 1/1.</text>
</comment>
<proteinExistence type="inferred from homology"/>
<dbReference type="InParanoid" id="W0DVY7"/>
<feature type="binding site" evidence="15">
    <location>
        <position position="369"/>
    </location>
    <ligand>
        <name>substrate</name>
    </ligand>
</feature>
<keyword evidence="18" id="KW-0816">Tricarboxylic acid cycle</keyword>
<evidence type="ECO:0000259" key="20">
    <source>
        <dbReference type="Pfam" id="PF02910"/>
    </source>
</evidence>
<dbReference type="InterPro" id="IPR027477">
    <property type="entry name" value="Succ_DH/fumarate_Rdtase_cat_sf"/>
</dbReference>
<dbReference type="InterPro" id="IPR003953">
    <property type="entry name" value="FAD-dep_OxRdtase_2_FAD-bd"/>
</dbReference>
<feature type="modified residue" description="Tele-8alpha-FAD histidine" evidence="17">
    <location>
        <position position="62"/>
    </location>
</feature>
<evidence type="ECO:0000256" key="16">
    <source>
        <dbReference type="PIRSR" id="PIRSR611281-3"/>
    </source>
</evidence>
<accession>W0DVY7</accession>
<protein>
    <recommendedName>
        <fullName evidence="5 13">Succinate dehydrogenase flavoprotein subunit</fullName>
        <ecNumber evidence="4 18">1.3.5.1</ecNumber>
    </recommendedName>
</protein>
<dbReference type="NCBIfam" id="TIGR01812">
    <property type="entry name" value="sdhA_frdA_Gneg"/>
    <property type="match status" value="1"/>
</dbReference>
<evidence type="ECO:0000256" key="18">
    <source>
        <dbReference type="RuleBase" id="RU362051"/>
    </source>
</evidence>
<feature type="active site" description="Proton acceptor" evidence="14">
    <location>
        <position position="302"/>
    </location>
</feature>
<dbReference type="SUPFAM" id="SSF56425">
    <property type="entry name" value="Succinate dehydrogenase/fumarate reductase flavoprotein, catalytic domain"/>
    <property type="match status" value="1"/>
</dbReference>
<keyword evidence="6 18" id="KW-0813">Transport</keyword>
<dbReference type="PIRSF" id="PIRSF000171">
    <property type="entry name" value="SDHA_APRA_LASPO"/>
    <property type="match status" value="1"/>
</dbReference>
<feature type="binding site" evidence="16">
    <location>
        <begin position="31"/>
        <end position="36"/>
    </location>
    <ligand>
        <name>FAD</name>
        <dbReference type="ChEBI" id="CHEBI:57692"/>
    </ligand>
</feature>
<feature type="binding site" evidence="16">
    <location>
        <begin position="54"/>
        <end position="69"/>
    </location>
    <ligand>
        <name>FAD</name>
        <dbReference type="ChEBI" id="CHEBI:57692"/>
    </ligand>
</feature>
<dbReference type="Gene3D" id="1.20.58.100">
    <property type="entry name" value="Fumarate reductase/succinate dehydrogenase flavoprotein-like, C-terminal domain"/>
    <property type="match status" value="1"/>
</dbReference>
<evidence type="ECO:0000256" key="5">
    <source>
        <dbReference type="ARBA" id="ARBA00019965"/>
    </source>
</evidence>
<dbReference type="GO" id="GO:0005886">
    <property type="term" value="C:plasma membrane"/>
    <property type="evidence" value="ECO:0007669"/>
    <property type="project" value="UniProtKB-SubCell"/>
</dbReference>
<keyword evidence="11 18" id="KW-0472">Membrane</keyword>
<feature type="binding site" evidence="16">
    <location>
        <position position="237"/>
    </location>
    <ligand>
        <name>FAD</name>
        <dbReference type="ChEBI" id="CHEBI:57692"/>
    </ligand>
</feature>
<dbReference type="GO" id="GO:0009055">
    <property type="term" value="F:electron transfer activity"/>
    <property type="evidence" value="ECO:0007669"/>
    <property type="project" value="TreeGrafter"/>
</dbReference>
<dbReference type="SUPFAM" id="SSF46977">
    <property type="entry name" value="Succinate dehydrogenase/fumarate reductase flavoprotein C-terminal domain"/>
    <property type="match status" value="1"/>
</dbReference>
<evidence type="ECO:0000256" key="8">
    <source>
        <dbReference type="ARBA" id="ARBA00022827"/>
    </source>
</evidence>
<keyword evidence="9 18" id="KW-0249">Electron transport</keyword>
<dbReference type="EMBL" id="CP007030">
    <property type="protein sequence ID" value="AHF01149.1"/>
    <property type="molecule type" value="Genomic_DNA"/>
</dbReference>
<evidence type="ECO:0000256" key="15">
    <source>
        <dbReference type="PIRSR" id="PIRSR611281-2"/>
    </source>
</evidence>
<dbReference type="InterPro" id="IPR011281">
    <property type="entry name" value="Succ_DH_flav_su_fwd"/>
</dbReference>
<evidence type="ECO:0000256" key="13">
    <source>
        <dbReference type="NCBIfam" id="TIGR01816"/>
    </source>
</evidence>
<dbReference type="GO" id="GO:0006099">
    <property type="term" value="P:tricarboxylic acid cycle"/>
    <property type="evidence" value="ECO:0007669"/>
    <property type="project" value="UniProtKB-UniRule"/>
</dbReference>
<evidence type="ECO:0000259" key="19">
    <source>
        <dbReference type="Pfam" id="PF00890"/>
    </source>
</evidence>